<gene>
    <name evidence="1" type="ORF">SY86_18635</name>
</gene>
<dbReference type="Pfam" id="PF13730">
    <property type="entry name" value="HTH_36"/>
    <property type="match status" value="1"/>
</dbReference>
<keyword evidence="2" id="KW-1185">Reference proteome</keyword>
<dbReference type="InterPro" id="IPR036388">
    <property type="entry name" value="WH-like_DNA-bd_sf"/>
</dbReference>
<evidence type="ECO:0008006" key="3">
    <source>
        <dbReference type="Google" id="ProtNLM"/>
    </source>
</evidence>
<organism evidence="1 2">
    <name type="scientific">Erwinia tracheiphila</name>
    <dbReference type="NCBI Taxonomy" id="65700"/>
    <lineage>
        <taxon>Bacteria</taxon>
        <taxon>Pseudomonadati</taxon>
        <taxon>Pseudomonadota</taxon>
        <taxon>Gammaproteobacteria</taxon>
        <taxon>Enterobacterales</taxon>
        <taxon>Erwiniaceae</taxon>
        <taxon>Erwinia</taxon>
    </lineage>
</organism>
<proteinExistence type="predicted"/>
<sequence length="239" mass="27278">MSRAATDWAWGLELKAPQKILVLSLADRADEYHCCYPSIQRLVKDTGLDKKTIGKWINQMIEDGLISDTGERKGPTKRVRVLRLNLENKCTQKRDNSKNGNIPKNGKLNDPKFGCLNDPKFGSQNQSLEPVIEPKETPVADAPHNNQLDVSRYAFEGNVVKLNHADFKLWADLYSSIDLVYELQKLDIEFSHDKPKNWFITASQKISYQNKQAVKLGIKPGSVQQTPHWNSREGWEDFI</sequence>
<name>A0A0M2KIC8_9GAMM</name>
<dbReference type="AlphaFoldDB" id="A0A0M2KIC8"/>
<evidence type="ECO:0000313" key="2">
    <source>
        <dbReference type="Proteomes" id="UP000033924"/>
    </source>
</evidence>
<dbReference type="Proteomes" id="UP000033924">
    <property type="component" value="Unassembled WGS sequence"/>
</dbReference>
<reference evidence="1 2" key="1">
    <citation type="submission" date="2015-01" db="EMBL/GenBank/DDBJ databases">
        <title>Erwinia tracheiphila.</title>
        <authorList>
            <person name="Shapiro L.R."/>
        </authorList>
    </citation>
    <scope>NUCLEOTIDE SEQUENCE [LARGE SCALE GENOMIC DNA]</scope>
    <source>
        <strain evidence="1 2">BuffGH</strain>
    </source>
</reference>
<comment type="caution">
    <text evidence="1">The sequence shown here is derived from an EMBL/GenBank/DDBJ whole genome shotgun (WGS) entry which is preliminary data.</text>
</comment>
<accession>A0A0M2KIC8</accession>
<dbReference type="EMBL" id="JXNU01000003">
    <property type="protein sequence ID" value="KKF36988.1"/>
    <property type="molecule type" value="Genomic_DNA"/>
</dbReference>
<evidence type="ECO:0000313" key="1">
    <source>
        <dbReference type="EMBL" id="KKF36988.1"/>
    </source>
</evidence>
<dbReference type="Gene3D" id="1.10.10.10">
    <property type="entry name" value="Winged helix-like DNA-binding domain superfamily/Winged helix DNA-binding domain"/>
    <property type="match status" value="1"/>
</dbReference>
<protein>
    <recommendedName>
        <fullName evidence="3">Helix-turn-helix domain-containing protein</fullName>
    </recommendedName>
</protein>
<dbReference type="STRING" id="65700.SY86_18635"/>
<dbReference type="PATRIC" id="fig|65700.7.peg.4637"/>
<dbReference type="RefSeq" id="WP_016191206.1">
    <property type="nucleotide sequence ID" value="NZ_CP089932.1"/>
</dbReference>